<dbReference type="GO" id="GO:0005886">
    <property type="term" value="C:plasma membrane"/>
    <property type="evidence" value="ECO:0007669"/>
    <property type="project" value="TreeGrafter"/>
</dbReference>
<sequence length="301" mass="33464">MNARRQIQPLAIAARVRYDTWRRLLLAVAFLLLLINPALNYFLGITFVQGWFQSLGIGELRLISPLEGMESLLVTRQFSFSTLIGMLIPLLLAVLLGRVFCSWICPISFLAETVAVVRQRIAREKNLRDRLVLARRVLWFTLIAELLLSLVLGAPLFVFLSPPGLVGRELMMAVYFRNLAWEGVLIIVIVLLELLTRRFSCRYFCPLGGLLALVGMVRRLVIRRHAESCTGCGRCDRACPLGLAPSRDESLSAYCWNCGMCVDSCDHGALAFCWRGGPVATGQGRGDAPPPSAMIGVIEKK</sequence>
<reference evidence="9 10" key="1">
    <citation type="journal article" date="2011" name="Stand. Genomic Sci.">
        <title>Complete genome sequence of Desulfobulbus propionicus type strain (1pr3).</title>
        <authorList>
            <person name="Pagani I."/>
            <person name="Lapidus A."/>
            <person name="Nolan M."/>
            <person name="Lucas S."/>
            <person name="Hammon N."/>
            <person name="Deshpande S."/>
            <person name="Cheng J.F."/>
            <person name="Chertkov O."/>
            <person name="Davenport K."/>
            <person name="Tapia R."/>
            <person name="Han C."/>
            <person name="Goodwin L."/>
            <person name="Pitluck S."/>
            <person name="Liolios K."/>
            <person name="Mavromatis K."/>
            <person name="Ivanova N."/>
            <person name="Mikhailova N."/>
            <person name="Pati A."/>
            <person name="Chen A."/>
            <person name="Palaniappan K."/>
            <person name="Land M."/>
            <person name="Hauser L."/>
            <person name="Chang Y.J."/>
            <person name="Jeffries C.D."/>
            <person name="Detter J.C."/>
            <person name="Brambilla E."/>
            <person name="Kannan K.P."/>
            <person name="Djao O.D."/>
            <person name="Rohde M."/>
            <person name="Pukall R."/>
            <person name="Spring S."/>
            <person name="Goker M."/>
            <person name="Sikorski J."/>
            <person name="Woyke T."/>
            <person name="Bristow J."/>
            <person name="Eisen J.A."/>
            <person name="Markowitz V."/>
            <person name="Hugenholtz P."/>
            <person name="Kyrpides N.C."/>
            <person name="Klenk H.P."/>
        </authorList>
    </citation>
    <scope>NUCLEOTIDE SEQUENCE [LARGE SCALE GENOMIC DNA]</scope>
    <source>
        <strain evidence="10">ATCC 33891 / DSM 2032 / 1pr3</strain>
    </source>
</reference>
<evidence type="ECO:0000256" key="4">
    <source>
        <dbReference type="ARBA" id="ARBA00022982"/>
    </source>
</evidence>
<dbReference type="InterPro" id="IPR051684">
    <property type="entry name" value="Electron_Trans/Redox"/>
</dbReference>
<dbReference type="InterPro" id="IPR017900">
    <property type="entry name" value="4Fe4S_Fe_S_CS"/>
</dbReference>
<evidence type="ECO:0000313" key="10">
    <source>
        <dbReference type="Proteomes" id="UP000006365"/>
    </source>
</evidence>
<dbReference type="GO" id="GO:0046872">
    <property type="term" value="F:metal ion binding"/>
    <property type="evidence" value="ECO:0007669"/>
    <property type="project" value="UniProtKB-KW"/>
</dbReference>
<dbReference type="Gene3D" id="3.30.70.20">
    <property type="match status" value="1"/>
</dbReference>
<keyword evidence="10" id="KW-1185">Reference proteome</keyword>
<feature type="transmembrane region" description="Helical" evidence="7">
    <location>
        <begin position="24"/>
        <end position="52"/>
    </location>
</feature>
<gene>
    <name evidence="9" type="ordered locus">Despr_1382</name>
</gene>
<dbReference type="RefSeq" id="WP_015724086.1">
    <property type="nucleotide sequence ID" value="NC_014972.1"/>
</dbReference>
<dbReference type="PANTHER" id="PTHR30176:SF3">
    <property type="entry name" value="FERREDOXIN-TYPE PROTEIN NAPH"/>
    <property type="match status" value="1"/>
</dbReference>
<dbReference type="InterPro" id="IPR017896">
    <property type="entry name" value="4Fe4S_Fe-S-bd"/>
</dbReference>
<organism evidence="9 10">
    <name type="scientific">Desulfobulbus propionicus (strain ATCC 33891 / DSM 2032 / VKM B-1956 / 1pr3)</name>
    <dbReference type="NCBI Taxonomy" id="577650"/>
    <lineage>
        <taxon>Bacteria</taxon>
        <taxon>Pseudomonadati</taxon>
        <taxon>Thermodesulfobacteriota</taxon>
        <taxon>Desulfobulbia</taxon>
        <taxon>Desulfobulbales</taxon>
        <taxon>Desulfobulbaceae</taxon>
        <taxon>Desulfobulbus</taxon>
    </lineage>
</organism>
<dbReference type="KEGG" id="dpr:Despr_1382"/>
<dbReference type="AlphaFoldDB" id="A0A7U3YLF6"/>
<keyword evidence="2" id="KW-0004">4Fe-4S</keyword>
<evidence type="ECO:0000256" key="1">
    <source>
        <dbReference type="ARBA" id="ARBA00022448"/>
    </source>
</evidence>
<keyword evidence="4" id="KW-0249">Electron transport</keyword>
<keyword evidence="6" id="KW-0411">Iron-sulfur</keyword>
<feature type="transmembrane region" description="Helical" evidence="7">
    <location>
        <begin position="83"/>
        <end position="116"/>
    </location>
</feature>
<evidence type="ECO:0000256" key="2">
    <source>
        <dbReference type="ARBA" id="ARBA00022485"/>
    </source>
</evidence>
<dbReference type="GO" id="GO:0051539">
    <property type="term" value="F:4 iron, 4 sulfur cluster binding"/>
    <property type="evidence" value="ECO:0007669"/>
    <property type="project" value="UniProtKB-KW"/>
</dbReference>
<keyword evidence="7" id="KW-0812">Transmembrane</keyword>
<evidence type="ECO:0000259" key="8">
    <source>
        <dbReference type="PROSITE" id="PS51379"/>
    </source>
</evidence>
<feature type="transmembrane region" description="Helical" evidence="7">
    <location>
        <begin position="203"/>
        <end position="222"/>
    </location>
</feature>
<evidence type="ECO:0000256" key="3">
    <source>
        <dbReference type="ARBA" id="ARBA00022723"/>
    </source>
</evidence>
<accession>A0A7U3YLF6</accession>
<evidence type="ECO:0000313" key="9">
    <source>
        <dbReference type="EMBL" id="ADW17545.1"/>
    </source>
</evidence>
<dbReference type="PROSITE" id="PS00198">
    <property type="entry name" value="4FE4S_FER_1"/>
    <property type="match status" value="1"/>
</dbReference>
<dbReference type="PANTHER" id="PTHR30176">
    <property type="entry name" value="FERREDOXIN-TYPE PROTEIN NAPH"/>
    <property type="match status" value="1"/>
</dbReference>
<evidence type="ECO:0000256" key="5">
    <source>
        <dbReference type="ARBA" id="ARBA00023004"/>
    </source>
</evidence>
<dbReference type="PROSITE" id="PS51379">
    <property type="entry name" value="4FE4S_FER_2"/>
    <property type="match status" value="1"/>
</dbReference>
<keyword evidence="1" id="KW-0813">Transport</keyword>
<keyword evidence="3" id="KW-0479">Metal-binding</keyword>
<dbReference type="Proteomes" id="UP000006365">
    <property type="component" value="Chromosome"/>
</dbReference>
<proteinExistence type="predicted"/>
<dbReference type="Pfam" id="PF12801">
    <property type="entry name" value="Fer4_5"/>
    <property type="match status" value="2"/>
</dbReference>
<dbReference type="SUPFAM" id="SSF54862">
    <property type="entry name" value="4Fe-4S ferredoxins"/>
    <property type="match status" value="1"/>
</dbReference>
<evidence type="ECO:0000256" key="6">
    <source>
        <dbReference type="ARBA" id="ARBA00023014"/>
    </source>
</evidence>
<protein>
    <submittedName>
        <fullName evidence="9">Periplasmic nitrate reductase NapH</fullName>
    </submittedName>
</protein>
<feature type="domain" description="4Fe-4S ferredoxin-type" evidence="8">
    <location>
        <begin position="220"/>
        <end position="249"/>
    </location>
</feature>
<keyword evidence="7" id="KW-1133">Transmembrane helix</keyword>
<keyword evidence="7" id="KW-0472">Membrane</keyword>
<name>A0A7U3YLF6_DESPD</name>
<evidence type="ECO:0000256" key="7">
    <source>
        <dbReference type="SAM" id="Phobius"/>
    </source>
</evidence>
<feature type="transmembrane region" description="Helical" evidence="7">
    <location>
        <begin position="179"/>
        <end position="196"/>
    </location>
</feature>
<feature type="transmembrane region" description="Helical" evidence="7">
    <location>
        <begin position="137"/>
        <end position="159"/>
    </location>
</feature>
<dbReference type="EMBL" id="CP002364">
    <property type="protein sequence ID" value="ADW17545.1"/>
    <property type="molecule type" value="Genomic_DNA"/>
</dbReference>
<keyword evidence="5" id="KW-0408">Iron</keyword>